<protein>
    <submittedName>
        <fullName evidence="7">DNA recombination protein RmuC</fullName>
    </submittedName>
</protein>
<evidence type="ECO:0000256" key="6">
    <source>
        <dbReference type="SAM" id="Phobius"/>
    </source>
</evidence>
<evidence type="ECO:0000313" key="8">
    <source>
        <dbReference type="Proteomes" id="UP000269019"/>
    </source>
</evidence>
<feature type="region of interest" description="Disordered" evidence="5">
    <location>
        <begin position="376"/>
        <end position="550"/>
    </location>
</feature>
<comment type="similarity">
    <text evidence="2">Belongs to the RmuC family.</text>
</comment>
<evidence type="ECO:0000256" key="4">
    <source>
        <dbReference type="ARBA" id="ARBA00023172"/>
    </source>
</evidence>
<dbReference type="InterPro" id="IPR003798">
    <property type="entry name" value="DNA_recombination_RmuC"/>
</dbReference>
<comment type="function">
    <text evidence="1">Involved in DNA recombination.</text>
</comment>
<feature type="transmembrane region" description="Helical" evidence="6">
    <location>
        <begin position="6"/>
        <end position="28"/>
    </location>
</feature>
<dbReference type="Proteomes" id="UP000269019">
    <property type="component" value="Chromosome"/>
</dbReference>
<feature type="compositionally biased region" description="Polar residues" evidence="5">
    <location>
        <begin position="437"/>
        <end position="447"/>
    </location>
</feature>
<keyword evidence="3" id="KW-0175">Coiled coil</keyword>
<keyword evidence="6" id="KW-0812">Transmembrane</keyword>
<evidence type="ECO:0000256" key="3">
    <source>
        <dbReference type="ARBA" id="ARBA00023054"/>
    </source>
</evidence>
<evidence type="ECO:0000256" key="2">
    <source>
        <dbReference type="ARBA" id="ARBA00009840"/>
    </source>
</evidence>
<name>A0A3G6JB08_9CORY</name>
<evidence type="ECO:0000256" key="1">
    <source>
        <dbReference type="ARBA" id="ARBA00003416"/>
    </source>
</evidence>
<reference evidence="7 8" key="1">
    <citation type="submission" date="2018-11" db="EMBL/GenBank/DDBJ databases">
        <authorList>
            <person name="Kleinhagauer T."/>
            <person name="Glaeser S.P."/>
            <person name="Spergser J."/>
            <person name="Ruckert C."/>
            <person name="Kaempfer P."/>
            <person name="Busse H.-J."/>
        </authorList>
    </citation>
    <scope>NUCLEOTIDE SEQUENCE [LARGE SCALE GENOMIC DNA]</scope>
    <source>
        <strain evidence="7 8">200CH</strain>
    </source>
</reference>
<dbReference type="EMBL" id="CP033896">
    <property type="protein sequence ID" value="AZA13184.1"/>
    <property type="molecule type" value="Genomic_DNA"/>
</dbReference>
<evidence type="ECO:0000256" key="5">
    <source>
        <dbReference type="SAM" id="MobiDB-lite"/>
    </source>
</evidence>
<evidence type="ECO:0000313" key="7">
    <source>
        <dbReference type="EMBL" id="AZA13184.1"/>
    </source>
</evidence>
<feature type="compositionally biased region" description="Basic and acidic residues" evidence="5">
    <location>
        <begin position="520"/>
        <end position="532"/>
    </location>
</feature>
<dbReference type="PANTHER" id="PTHR30563:SF0">
    <property type="entry name" value="DNA RECOMBINATION PROTEIN RMUC"/>
    <property type="match status" value="1"/>
</dbReference>
<dbReference type="GO" id="GO:0006310">
    <property type="term" value="P:DNA recombination"/>
    <property type="evidence" value="ECO:0007669"/>
    <property type="project" value="UniProtKB-KW"/>
</dbReference>
<keyword evidence="8" id="KW-1185">Reference proteome</keyword>
<feature type="compositionally biased region" description="Pro residues" evidence="5">
    <location>
        <begin position="404"/>
        <end position="414"/>
    </location>
</feature>
<keyword evidence="4" id="KW-0233">DNA recombination</keyword>
<dbReference type="Pfam" id="PF02646">
    <property type="entry name" value="RmuC"/>
    <property type="match status" value="1"/>
</dbReference>
<dbReference type="RefSeq" id="WP_123926964.1">
    <property type="nucleotide sequence ID" value="NZ_CP033896.1"/>
</dbReference>
<accession>A0A3G6JB08</accession>
<organism evidence="7 8">
    <name type="scientific">Corynebacterium choanae</name>
    <dbReference type="NCBI Taxonomy" id="1862358"/>
    <lineage>
        <taxon>Bacteria</taxon>
        <taxon>Bacillati</taxon>
        <taxon>Actinomycetota</taxon>
        <taxon>Actinomycetes</taxon>
        <taxon>Mycobacteriales</taxon>
        <taxon>Corynebacteriaceae</taxon>
        <taxon>Corynebacterium</taxon>
    </lineage>
</organism>
<dbReference type="AlphaFoldDB" id="A0A3G6JB08"/>
<sequence>MGSQVVLALAMLAIGVAIGLLIGVRVQLTRSSTDSQRQQDEAAMLAATMRADRAELARDQQHTITQAVGVSVAPLQQALRELGKQVRALEVEHAQSSTQLVHQVHHVGELSTRLGDATLRLASALSNPTVRGRWGEMQLQRVVELAGMQQHCDFDTQVHRSEDGISHRPDMVIRLAGDRTIVVDAKVPLRAWQEAQDATDEAEQRALLVRHANHVRGHIQALKNKNYPKYFQPAPDFTIMFVPADPFLDAAFRVDPDLMEYAFGNNIVLATPTTLLALLRTVSLGWRQEAVSQRARKVEQLGAQLYHRLGVVSDHVNKLGQQLTKTVETFNATTASLDSRLTVTARSLAELQVVESNTATDAPLATISQPVRLMQTAHAQQVPPAHPTQSSASTPSTPSGASTPPTPAQPPTRQPSPAGLSGDMFASDPKPGLAHRTSATTQSPHTTSNDHHQHHGSAGADEQHGTAPLTVVPNPPNSDRDRRFDDTADPQEVLLQQGPKLPHTADSPLPSATDPQHSSRYADETGHAREDTGNTPPQVAEGQLPDGQVG</sequence>
<keyword evidence="6" id="KW-1133">Transmembrane helix</keyword>
<feature type="compositionally biased region" description="Low complexity" evidence="5">
    <location>
        <begin position="387"/>
        <end position="403"/>
    </location>
</feature>
<dbReference type="PANTHER" id="PTHR30563">
    <property type="entry name" value="DNA RECOMBINATION PROTEIN RMUC"/>
    <property type="match status" value="1"/>
</dbReference>
<dbReference type="KEGG" id="ccho:CCHOA_03875"/>
<dbReference type="OrthoDB" id="370725at2"/>
<proteinExistence type="inferred from homology"/>
<gene>
    <name evidence="7" type="primary">rmuC</name>
    <name evidence="7" type="ORF">CCHOA_03875</name>
</gene>
<keyword evidence="6" id="KW-0472">Membrane</keyword>